<dbReference type="GO" id="GO:0003677">
    <property type="term" value="F:DNA binding"/>
    <property type="evidence" value="ECO:0007669"/>
    <property type="project" value="UniProtKB-KW"/>
</dbReference>
<dbReference type="InterPro" id="IPR013986">
    <property type="entry name" value="DExx_box_DNA_helicase_dom_sf"/>
</dbReference>
<dbReference type="InterPro" id="IPR011335">
    <property type="entry name" value="Restrct_endonuc-II-like"/>
</dbReference>
<evidence type="ECO:0000256" key="11">
    <source>
        <dbReference type="ARBA" id="ARBA00023235"/>
    </source>
</evidence>
<keyword evidence="3 15" id="KW-0547">Nucleotide-binding</keyword>
<dbReference type="Proteomes" id="UP000003277">
    <property type="component" value="Unassembled WGS sequence"/>
</dbReference>
<dbReference type="InterPro" id="IPR014016">
    <property type="entry name" value="UvrD-like_ATP-bd"/>
</dbReference>
<dbReference type="HOGENOM" id="CLU_004585_6_0_9"/>
<keyword evidence="6 15" id="KW-0347">Helicase</keyword>
<dbReference type="EC" id="5.6.2.4" evidence="13"/>
<dbReference type="eggNOG" id="COG2887">
    <property type="taxonomic scope" value="Bacteria"/>
</dbReference>
<dbReference type="Pfam" id="PF13361">
    <property type="entry name" value="UvrD_C"/>
    <property type="match status" value="1"/>
</dbReference>
<evidence type="ECO:0000313" key="17">
    <source>
        <dbReference type="EMBL" id="EHO63148.1"/>
    </source>
</evidence>
<keyword evidence="5 15" id="KW-0378">Hydrolase</keyword>
<evidence type="ECO:0000256" key="14">
    <source>
        <dbReference type="ARBA" id="ARBA00048988"/>
    </source>
</evidence>
<keyword evidence="11" id="KW-0413">Isomerase</keyword>
<dbReference type="InterPro" id="IPR014017">
    <property type="entry name" value="DNA_helicase_UvrD-like_C"/>
</dbReference>
<keyword evidence="4" id="KW-0227">DNA damage</keyword>
<dbReference type="GO" id="GO:0005524">
    <property type="term" value="F:ATP binding"/>
    <property type="evidence" value="ECO:0007669"/>
    <property type="project" value="UniProtKB-UniRule"/>
</dbReference>
<dbReference type="GO" id="GO:0000725">
    <property type="term" value="P:recombinational repair"/>
    <property type="evidence" value="ECO:0007669"/>
    <property type="project" value="TreeGrafter"/>
</dbReference>
<proteinExistence type="inferred from homology"/>
<keyword evidence="18" id="KW-1185">Reference proteome</keyword>
<dbReference type="Pfam" id="PF00580">
    <property type="entry name" value="UvrD-helicase"/>
    <property type="match status" value="1"/>
</dbReference>
<dbReference type="EMBL" id="ADLT01000020">
    <property type="protein sequence ID" value="EHO63148.1"/>
    <property type="molecule type" value="Genomic_DNA"/>
</dbReference>
<sequence length="961" mass="112613">MESIQNPDQYEAIHSEGPTLVIAGPGTGKTYTIIQRVLYLIRDRKVKPEQIMIVTYTVKASKELMTRLTNELSRQGIEINLHEMYIGTFHHICRRLLKEFREYTRLERNFIETDQFEQQYMVYEHLADFEEIPNFELVVQSSYINNRTGEEVTVPPWKRCRTICQYVNRLSEELMKADDMIRSRDEKIRVLGWMMKRYEKLARKKNFLDFTKLQTEAYYILSEKENVRRRVLEKIRYILVDEYQDTNYIQERLVQILGGRERNIFVVGDDDQSIYRFRGATVANILQFQKHFGSSCRVITLHTNYRSGQGIVSFCMRWMAKPDWFSWERMGHLYRYRKGLLESGGGKESVPSVVRITAEEDDRLFEDRVCHFIEELKRKGCISDYNQVALLFDSVKGDTSMRLQYALGKRHIAVYAPRSGHFFERKEVAWFFGCLLYIFSGIRRKLGQDRVMDETEGIRGAYVLFLSMAEDMMKRNEDLKQWIRSMKRKVEREKKLPENLLPLAYKILSFAPFSAFLDKAAAGECNEARNLASITRLISRFDCFTEENHGYGKETLEDVYIFFSRYLRLWYENGVGEYEDEEAYAPPGQVSFLNIHQSKGLEYPVVIVASLHEKPRGEDSLIPRVVEKMTGRRSYEPYSDIRDFDFRRKYYTAFSRAETVLALACCVKKGKQPSPAFQKPLASLPEFDGKGIDFTKLHFRPVEKGHFKPRISFTAQAALYEECPLKYKLSRVYRFAPVRGMALLYGTLVHETIEDIHRAVLSGQKERLTPANVYAWLMADYQALSKAENTWLSKDELEKAFQEVLGYISYRRGDWSMIREAEYPLELVKDEYILNGTIDLLQSGGGKVDIIDFKTGRKPDRKSPLFSRYERQLQIYAYLVEEKLKVPVGQLLLYFTGETEEPLLAVEGNPAKVEERMKAFDHTARCILAEDFNHRKKKVNGCLPESCRFCEWKEYCERNGE</sequence>
<dbReference type="Gene3D" id="1.10.10.160">
    <property type="match status" value="1"/>
</dbReference>
<evidence type="ECO:0000256" key="15">
    <source>
        <dbReference type="PROSITE-ProRule" id="PRU00560"/>
    </source>
</evidence>
<feature type="binding site" evidence="15">
    <location>
        <begin position="23"/>
        <end position="30"/>
    </location>
    <ligand>
        <name>ATP</name>
        <dbReference type="ChEBI" id="CHEBI:30616"/>
    </ligand>
</feature>
<dbReference type="AlphaFoldDB" id="H1CZZ0"/>
<evidence type="ECO:0000256" key="3">
    <source>
        <dbReference type="ARBA" id="ARBA00022741"/>
    </source>
</evidence>
<dbReference type="InterPro" id="IPR027417">
    <property type="entry name" value="P-loop_NTPase"/>
</dbReference>
<evidence type="ECO:0000256" key="5">
    <source>
        <dbReference type="ARBA" id="ARBA00022801"/>
    </source>
</evidence>
<dbReference type="PATRIC" id="fig|742743.3.peg.949"/>
<dbReference type="Gene3D" id="1.10.486.10">
    <property type="entry name" value="PCRA, domain 4"/>
    <property type="match status" value="1"/>
</dbReference>
<dbReference type="GO" id="GO:0043138">
    <property type="term" value="F:3'-5' DNA helicase activity"/>
    <property type="evidence" value="ECO:0007669"/>
    <property type="project" value="UniProtKB-EC"/>
</dbReference>
<organism evidence="17 18">
    <name type="scientific">Dialister succinatiphilus YIT 11850</name>
    <dbReference type="NCBI Taxonomy" id="742743"/>
    <lineage>
        <taxon>Bacteria</taxon>
        <taxon>Bacillati</taxon>
        <taxon>Bacillota</taxon>
        <taxon>Negativicutes</taxon>
        <taxon>Veillonellales</taxon>
        <taxon>Veillonellaceae</taxon>
        <taxon>Dialister</taxon>
    </lineage>
</organism>
<keyword evidence="9" id="KW-0238">DNA-binding</keyword>
<reference evidence="17 18" key="1">
    <citation type="submission" date="2011-11" db="EMBL/GenBank/DDBJ databases">
        <title>The Genome Sequence of Dialister succinatiphilus YIT 11850.</title>
        <authorList>
            <consortium name="The Broad Institute Genome Sequencing Platform"/>
            <person name="Earl A."/>
            <person name="Ward D."/>
            <person name="Feldgarden M."/>
            <person name="Gevers D."/>
            <person name="Morotomi M."/>
            <person name="Young S.K."/>
            <person name="Zeng Q."/>
            <person name="Gargeya S."/>
            <person name="Fitzgerald M."/>
            <person name="Haas B."/>
            <person name="Abouelleil A."/>
            <person name="Alvarado L."/>
            <person name="Arachchi H.M."/>
            <person name="Berlin A."/>
            <person name="Brown A."/>
            <person name="Chapman S.B."/>
            <person name="Dunbar C."/>
            <person name="Gearin G."/>
            <person name="Goldberg J."/>
            <person name="Griggs A."/>
            <person name="Gujja S."/>
            <person name="Heiman D."/>
            <person name="Howarth C."/>
            <person name="Lui A."/>
            <person name="MacDonald P.J.P."/>
            <person name="Montmayeur A."/>
            <person name="Murphy C."/>
            <person name="Neiman D."/>
            <person name="Pearson M."/>
            <person name="Priest M."/>
            <person name="Roberts A."/>
            <person name="Saif S."/>
            <person name="Shea T."/>
            <person name="Sisk P."/>
            <person name="Stolte C."/>
            <person name="Sykes S."/>
            <person name="Wortman J."/>
            <person name="Nusbaum C."/>
            <person name="Birren B."/>
        </authorList>
    </citation>
    <scope>NUCLEOTIDE SEQUENCE [LARGE SCALE GENOMIC DNA]</scope>
    <source>
        <strain evidence="17 18">YIT 11850</strain>
    </source>
</reference>
<comment type="caution">
    <text evidence="17">The sequence shown here is derived from an EMBL/GenBank/DDBJ whole genome shotgun (WGS) entry which is preliminary data.</text>
</comment>
<dbReference type="InterPro" id="IPR038726">
    <property type="entry name" value="PDDEXK_AddAB-type"/>
</dbReference>
<evidence type="ECO:0000256" key="1">
    <source>
        <dbReference type="ARBA" id="ARBA00009922"/>
    </source>
</evidence>
<protein>
    <recommendedName>
        <fullName evidence="13">DNA 3'-5' helicase</fullName>
        <ecNumber evidence="13">5.6.2.4</ecNumber>
    </recommendedName>
</protein>
<evidence type="ECO:0000256" key="7">
    <source>
        <dbReference type="ARBA" id="ARBA00022839"/>
    </source>
</evidence>
<dbReference type="GO" id="GO:0004527">
    <property type="term" value="F:exonuclease activity"/>
    <property type="evidence" value="ECO:0007669"/>
    <property type="project" value="UniProtKB-KW"/>
</dbReference>
<dbReference type="OrthoDB" id="9810135at2"/>
<keyword evidence="2" id="KW-0540">Nuclease</keyword>
<evidence type="ECO:0000256" key="9">
    <source>
        <dbReference type="ARBA" id="ARBA00023125"/>
    </source>
</evidence>
<dbReference type="RefSeq" id="WP_008859424.1">
    <property type="nucleotide sequence ID" value="NZ_JH591187.1"/>
</dbReference>
<dbReference type="PANTHER" id="PTHR11070:SF2">
    <property type="entry name" value="ATP-DEPENDENT DNA HELICASE SRS2"/>
    <property type="match status" value="1"/>
</dbReference>
<dbReference type="STRING" id="742743.HMPREF9453_00928"/>
<evidence type="ECO:0000256" key="6">
    <source>
        <dbReference type="ARBA" id="ARBA00022806"/>
    </source>
</evidence>
<dbReference type="eggNOG" id="COG0210">
    <property type="taxonomic scope" value="Bacteria"/>
</dbReference>
<comment type="catalytic activity">
    <reaction evidence="12">
        <text>Couples ATP hydrolysis with the unwinding of duplex DNA by translocating in the 3'-5' direction.</text>
        <dbReference type="EC" id="5.6.2.4"/>
    </reaction>
</comment>
<evidence type="ECO:0000256" key="12">
    <source>
        <dbReference type="ARBA" id="ARBA00034617"/>
    </source>
</evidence>
<dbReference type="InterPro" id="IPR000212">
    <property type="entry name" value="DNA_helicase_UvrD/REP"/>
</dbReference>
<dbReference type="SUPFAM" id="SSF52540">
    <property type="entry name" value="P-loop containing nucleoside triphosphate hydrolases"/>
    <property type="match status" value="1"/>
</dbReference>
<evidence type="ECO:0000256" key="10">
    <source>
        <dbReference type="ARBA" id="ARBA00023204"/>
    </source>
</evidence>
<evidence type="ECO:0000256" key="13">
    <source>
        <dbReference type="ARBA" id="ARBA00034808"/>
    </source>
</evidence>
<dbReference type="PANTHER" id="PTHR11070">
    <property type="entry name" value="UVRD / RECB / PCRA DNA HELICASE FAMILY MEMBER"/>
    <property type="match status" value="1"/>
</dbReference>
<comment type="similarity">
    <text evidence="1">Belongs to the helicase family. UvrD subfamily.</text>
</comment>
<keyword evidence="8 15" id="KW-0067">ATP-binding</keyword>
<evidence type="ECO:0000256" key="2">
    <source>
        <dbReference type="ARBA" id="ARBA00022722"/>
    </source>
</evidence>
<accession>H1CZZ0</accession>
<keyword evidence="10" id="KW-0234">DNA repair</keyword>
<dbReference type="CDD" id="cd17932">
    <property type="entry name" value="DEXQc_UvrD"/>
    <property type="match status" value="1"/>
</dbReference>
<dbReference type="InterPro" id="IPR011604">
    <property type="entry name" value="PDDEXK-like_dom_sf"/>
</dbReference>
<dbReference type="GO" id="GO:0033202">
    <property type="term" value="C:DNA helicase complex"/>
    <property type="evidence" value="ECO:0007669"/>
    <property type="project" value="TreeGrafter"/>
</dbReference>
<evidence type="ECO:0000256" key="8">
    <source>
        <dbReference type="ARBA" id="ARBA00022840"/>
    </source>
</evidence>
<gene>
    <name evidence="17" type="ORF">HMPREF9453_00928</name>
</gene>
<keyword evidence="7" id="KW-0269">Exonuclease</keyword>
<feature type="domain" description="UvrD-like helicase ATP-binding" evidence="16">
    <location>
        <begin position="2"/>
        <end position="308"/>
    </location>
</feature>
<dbReference type="Gene3D" id="3.90.320.10">
    <property type="match status" value="1"/>
</dbReference>
<dbReference type="PROSITE" id="PS51198">
    <property type="entry name" value="UVRD_HELICASE_ATP_BIND"/>
    <property type="match status" value="1"/>
</dbReference>
<dbReference type="GO" id="GO:0005829">
    <property type="term" value="C:cytosol"/>
    <property type="evidence" value="ECO:0007669"/>
    <property type="project" value="TreeGrafter"/>
</dbReference>
<dbReference type="Gene3D" id="3.40.50.300">
    <property type="entry name" value="P-loop containing nucleotide triphosphate hydrolases"/>
    <property type="match status" value="2"/>
</dbReference>
<dbReference type="Pfam" id="PF12705">
    <property type="entry name" value="PDDEXK_1"/>
    <property type="match status" value="1"/>
</dbReference>
<evidence type="ECO:0000259" key="16">
    <source>
        <dbReference type="PROSITE" id="PS51198"/>
    </source>
</evidence>
<evidence type="ECO:0000256" key="4">
    <source>
        <dbReference type="ARBA" id="ARBA00022763"/>
    </source>
</evidence>
<dbReference type="SUPFAM" id="SSF52980">
    <property type="entry name" value="Restriction endonuclease-like"/>
    <property type="match status" value="1"/>
</dbReference>
<name>H1CZZ0_9FIRM</name>
<evidence type="ECO:0000313" key="18">
    <source>
        <dbReference type="Proteomes" id="UP000003277"/>
    </source>
</evidence>
<comment type="catalytic activity">
    <reaction evidence="14">
        <text>ATP + H2O = ADP + phosphate + H(+)</text>
        <dbReference type="Rhea" id="RHEA:13065"/>
        <dbReference type="ChEBI" id="CHEBI:15377"/>
        <dbReference type="ChEBI" id="CHEBI:15378"/>
        <dbReference type="ChEBI" id="CHEBI:30616"/>
        <dbReference type="ChEBI" id="CHEBI:43474"/>
        <dbReference type="ChEBI" id="CHEBI:456216"/>
        <dbReference type="EC" id="5.6.2.4"/>
    </reaction>
</comment>